<name>A0A7M7N7F9_STRPU</name>
<dbReference type="SMART" id="SM00595">
    <property type="entry name" value="MADF"/>
    <property type="match status" value="1"/>
</dbReference>
<protein>
    <recommendedName>
        <fullName evidence="2">MADF domain-containing protein</fullName>
    </recommendedName>
</protein>
<feature type="region of interest" description="Disordered" evidence="1">
    <location>
        <begin position="254"/>
        <end position="314"/>
    </location>
</feature>
<dbReference type="Proteomes" id="UP000007110">
    <property type="component" value="Unassembled WGS sequence"/>
</dbReference>
<keyword evidence="4" id="KW-1185">Reference proteome</keyword>
<dbReference type="GeneID" id="115920545"/>
<dbReference type="Pfam" id="PF10545">
    <property type="entry name" value="MADF_DNA_bdg"/>
    <property type="match status" value="1"/>
</dbReference>
<dbReference type="OMA" id="PRTAWAN"/>
<evidence type="ECO:0000313" key="3">
    <source>
        <dbReference type="EnsemblMetazoa" id="XP_030832297"/>
    </source>
</evidence>
<sequence>MTDREDSSSRPLTDDQEEKIAQFFENNVLFYDMRNNEYKNKVKRRHLLGELAKSLGYEGKFEMADRIYKRFRNIRTDYQKLREREAKGKSGSGSSKPFTPLQQWKLTRYAFLQPFYRGNKRLTSSQVLGSIPQPETSDDQDSDLESLARRPDIGFASPSPMKPSKKSRKAKDKNLTEVLVNLVSESQQELKESQAALIQASGTSQPMSEREAWTQWMASVHHNIPKHLWHQYQSEAFALVMKYVAPVQQQQQPQHVYSQQAQPQYYTPPGPAQPIQQLPQQRFYPPQHQQQHQTTPQQLGQQQRPVSINVHTKL</sequence>
<reference evidence="4" key="1">
    <citation type="submission" date="2015-02" db="EMBL/GenBank/DDBJ databases">
        <title>Genome sequencing for Strongylocentrotus purpuratus.</title>
        <authorList>
            <person name="Murali S."/>
            <person name="Liu Y."/>
            <person name="Vee V."/>
            <person name="English A."/>
            <person name="Wang M."/>
            <person name="Skinner E."/>
            <person name="Han Y."/>
            <person name="Muzny D.M."/>
            <person name="Worley K.C."/>
            <person name="Gibbs R.A."/>
        </authorList>
    </citation>
    <scope>NUCLEOTIDE SEQUENCE</scope>
</reference>
<accession>A0A7M7N7F9</accession>
<feature type="compositionally biased region" description="Low complexity" evidence="1">
    <location>
        <begin position="279"/>
        <end position="305"/>
    </location>
</feature>
<evidence type="ECO:0000256" key="1">
    <source>
        <dbReference type="SAM" id="MobiDB-lite"/>
    </source>
</evidence>
<dbReference type="EnsemblMetazoa" id="XM_030976437">
    <property type="protein sequence ID" value="XP_030832297"/>
    <property type="gene ID" value="LOC115920545"/>
</dbReference>
<feature type="domain" description="MADF" evidence="2">
    <location>
        <begin position="25"/>
        <end position="94"/>
    </location>
</feature>
<proteinExistence type="predicted"/>
<dbReference type="InterPro" id="IPR006578">
    <property type="entry name" value="MADF-dom"/>
</dbReference>
<dbReference type="InParanoid" id="A0A7M7N7F9"/>
<organism evidence="3 4">
    <name type="scientific">Strongylocentrotus purpuratus</name>
    <name type="common">Purple sea urchin</name>
    <dbReference type="NCBI Taxonomy" id="7668"/>
    <lineage>
        <taxon>Eukaryota</taxon>
        <taxon>Metazoa</taxon>
        <taxon>Echinodermata</taxon>
        <taxon>Eleutherozoa</taxon>
        <taxon>Echinozoa</taxon>
        <taxon>Echinoidea</taxon>
        <taxon>Euechinoidea</taxon>
        <taxon>Echinacea</taxon>
        <taxon>Camarodonta</taxon>
        <taxon>Echinidea</taxon>
        <taxon>Strongylocentrotidae</taxon>
        <taxon>Strongylocentrotus</taxon>
    </lineage>
</organism>
<dbReference type="AlphaFoldDB" id="A0A7M7N7F9"/>
<dbReference type="KEGG" id="spu:115920545"/>
<dbReference type="RefSeq" id="XP_030832297.1">
    <property type="nucleotide sequence ID" value="XM_030976437.1"/>
</dbReference>
<evidence type="ECO:0000313" key="4">
    <source>
        <dbReference type="Proteomes" id="UP000007110"/>
    </source>
</evidence>
<evidence type="ECO:0000259" key="2">
    <source>
        <dbReference type="Pfam" id="PF10545"/>
    </source>
</evidence>
<feature type="compositionally biased region" description="Low complexity" evidence="1">
    <location>
        <begin position="254"/>
        <end position="265"/>
    </location>
</feature>
<reference evidence="3" key="2">
    <citation type="submission" date="2021-01" db="UniProtKB">
        <authorList>
            <consortium name="EnsemblMetazoa"/>
        </authorList>
    </citation>
    <scope>IDENTIFICATION</scope>
</reference>
<dbReference type="OrthoDB" id="10029939at2759"/>
<feature type="region of interest" description="Disordered" evidence="1">
    <location>
        <begin position="149"/>
        <end position="173"/>
    </location>
</feature>